<keyword evidence="3" id="KW-1015">Disulfide bond</keyword>
<evidence type="ECO:0008006" key="8">
    <source>
        <dbReference type="Google" id="ProtNLM"/>
    </source>
</evidence>
<evidence type="ECO:0000256" key="1">
    <source>
        <dbReference type="ARBA" id="ARBA00022729"/>
    </source>
</evidence>
<dbReference type="Proteomes" id="UP001164459">
    <property type="component" value="Chromosome"/>
</dbReference>
<proteinExistence type="predicted"/>
<evidence type="ECO:0000256" key="4">
    <source>
        <dbReference type="SAM" id="MobiDB-lite"/>
    </source>
</evidence>
<dbReference type="InterPro" id="IPR011936">
    <property type="entry name" value="Myxo_disulph_rpt"/>
</dbReference>
<dbReference type="NCBIfam" id="TIGR02232">
    <property type="entry name" value="myxo_disulf_rpt"/>
    <property type="match status" value="1"/>
</dbReference>
<dbReference type="EMBL" id="CP114040">
    <property type="protein sequence ID" value="WAS96063.1"/>
    <property type="molecule type" value="Genomic_DNA"/>
</dbReference>
<dbReference type="SUPFAM" id="SSF101898">
    <property type="entry name" value="NHL repeat"/>
    <property type="match status" value="1"/>
</dbReference>
<dbReference type="RefSeq" id="WP_269038405.1">
    <property type="nucleotide sequence ID" value="NZ_CP114040.1"/>
</dbReference>
<accession>A0ABY7HAA7</accession>
<feature type="compositionally biased region" description="Low complexity" evidence="4">
    <location>
        <begin position="50"/>
        <end position="63"/>
    </location>
</feature>
<evidence type="ECO:0000256" key="5">
    <source>
        <dbReference type="SAM" id="SignalP"/>
    </source>
</evidence>
<protein>
    <recommendedName>
        <fullName evidence="8">Myxococcus cysteine-rich repeat-containing protein</fullName>
    </recommendedName>
</protein>
<evidence type="ECO:0000256" key="2">
    <source>
        <dbReference type="ARBA" id="ARBA00022737"/>
    </source>
</evidence>
<keyword evidence="2" id="KW-0677">Repeat</keyword>
<feature type="region of interest" description="Disordered" evidence="4">
    <location>
        <begin position="33"/>
        <end position="83"/>
    </location>
</feature>
<sequence length="425" mass="44171">MSRPIRVSALTALVLAGCIPSIVIGDAPQDTDDATTGLTTSAPDTSAGNPPTTGDVPTTTVSTESCGDGQQGPGEACDDGNDEPNDGCDNACGRSGRVEWTLEPDDAEAVSDIAVSEQGQIVLSGSSFDQAFLLALSPEGVEQWRQPVDNPGRLYVHADGRIVLGTGFGTIHCFSPDGLKLWTFEQPAHARVFGLAAAGDVLFAADDGTFDDEPSQRIVVRKHRLDTGAALWEVDAGVHSVGEDLAVVGDRAVVIGRALVLDTADPQAMLGVVDGEGHWVSTELAGHNAQLTAQAASIGAGDLVLSGFGSDPDLLLQRRGPDLGQLWSVGGIGTFTTLYVAADAGQRIVVTGYDAADNISSVVRLYDGDGGLQWASVFASPSPELGDQAVTAAFGPDFLVVAGHVLDEVDDATHGRLWIRRFTLD</sequence>
<keyword evidence="1 5" id="KW-0732">Signal</keyword>
<feature type="signal peptide" evidence="5">
    <location>
        <begin position="1"/>
        <end position="25"/>
    </location>
</feature>
<dbReference type="Gene3D" id="2.130.10.10">
    <property type="entry name" value="YVTN repeat-like/Quinoprotein amine dehydrogenase"/>
    <property type="match status" value="1"/>
</dbReference>
<name>A0ABY7HAA7_9BACT</name>
<dbReference type="InterPro" id="IPR015943">
    <property type="entry name" value="WD40/YVTN_repeat-like_dom_sf"/>
</dbReference>
<feature type="compositionally biased region" description="Polar residues" evidence="4">
    <location>
        <begin position="34"/>
        <end position="49"/>
    </location>
</feature>
<evidence type="ECO:0000256" key="3">
    <source>
        <dbReference type="ARBA" id="ARBA00023157"/>
    </source>
</evidence>
<evidence type="ECO:0000313" key="7">
    <source>
        <dbReference type="Proteomes" id="UP001164459"/>
    </source>
</evidence>
<keyword evidence="7" id="KW-1185">Reference proteome</keyword>
<reference evidence="6" key="1">
    <citation type="submission" date="2022-11" db="EMBL/GenBank/DDBJ databases">
        <title>Minimal conservation of predation-associated metabolite biosynthetic gene clusters underscores biosynthetic potential of Myxococcota including descriptions for ten novel species: Archangium lansinium sp. nov., Myxococcus landrumus sp. nov., Nannocystis bai.</title>
        <authorList>
            <person name="Ahearne A."/>
            <person name="Stevens C."/>
            <person name="Dowd S."/>
        </authorList>
    </citation>
    <scope>NUCLEOTIDE SEQUENCE</scope>
    <source>
        <strain evidence="6">Fl3</strain>
    </source>
</reference>
<evidence type="ECO:0000313" key="6">
    <source>
        <dbReference type="EMBL" id="WAS96063.1"/>
    </source>
</evidence>
<feature type="chain" id="PRO_5045622767" description="Myxococcus cysteine-rich repeat-containing protein" evidence="5">
    <location>
        <begin position="26"/>
        <end position="425"/>
    </location>
</feature>
<organism evidence="6 7">
    <name type="scientific">Nannocystis punicea</name>
    <dbReference type="NCBI Taxonomy" id="2995304"/>
    <lineage>
        <taxon>Bacteria</taxon>
        <taxon>Pseudomonadati</taxon>
        <taxon>Myxococcota</taxon>
        <taxon>Polyangia</taxon>
        <taxon>Nannocystales</taxon>
        <taxon>Nannocystaceae</taxon>
        <taxon>Nannocystis</taxon>
    </lineage>
</organism>
<dbReference type="PROSITE" id="PS51257">
    <property type="entry name" value="PROKAR_LIPOPROTEIN"/>
    <property type="match status" value="1"/>
</dbReference>
<gene>
    <name evidence="6" type="ORF">O0S08_07850</name>
</gene>